<reference evidence="3 4" key="1">
    <citation type="submission" date="2018-07" db="EMBL/GenBank/DDBJ databases">
        <title>Genomic Encyclopedia of Type Strains, Phase IV (KMG-IV): sequencing the most valuable type-strain genomes for metagenomic binning, comparative biology and taxonomic classification.</title>
        <authorList>
            <person name="Goeker M."/>
        </authorList>
    </citation>
    <scope>NUCLEOTIDE SEQUENCE [LARGE SCALE GENOMIC DNA]</scope>
    <source>
        <strain evidence="3 4">DSM 26725</strain>
    </source>
</reference>
<name>A0A3D9FHH3_9SPHN</name>
<gene>
    <name evidence="3" type="ORF">DFR46_2279</name>
</gene>
<keyword evidence="2" id="KW-0812">Transmembrane</keyword>
<keyword evidence="3" id="KW-0378">Hydrolase</keyword>
<dbReference type="AlphaFoldDB" id="A0A3D9FHH3"/>
<dbReference type="RefSeq" id="WP_116236535.1">
    <property type="nucleotide sequence ID" value="NZ_QRDP01000004.1"/>
</dbReference>
<proteinExistence type="predicted"/>
<evidence type="ECO:0000256" key="1">
    <source>
        <dbReference type="SAM" id="MobiDB-lite"/>
    </source>
</evidence>
<comment type="caution">
    <text evidence="3">The sequence shown here is derived from an EMBL/GenBank/DDBJ whole genome shotgun (WGS) entry which is preliminary data.</text>
</comment>
<feature type="compositionally biased region" description="Acidic residues" evidence="1">
    <location>
        <begin position="73"/>
        <end position="94"/>
    </location>
</feature>
<dbReference type="GO" id="GO:0004519">
    <property type="term" value="F:endonuclease activity"/>
    <property type="evidence" value="ECO:0007669"/>
    <property type="project" value="UniProtKB-KW"/>
</dbReference>
<evidence type="ECO:0000313" key="3">
    <source>
        <dbReference type="EMBL" id="RED17240.1"/>
    </source>
</evidence>
<keyword evidence="2" id="KW-1133">Transmembrane helix</keyword>
<dbReference type="OrthoDB" id="9807941at2"/>
<protein>
    <submittedName>
        <fullName evidence="3">Putative flap endonuclease-1-like 5' DNA nuclease</fullName>
    </submittedName>
</protein>
<keyword evidence="2" id="KW-0472">Membrane</keyword>
<dbReference type="Gene3D" id="1.10.150.20">
    <property type="entry name" value="5' to 3' exonuclease, C-terminal subdomain"/>
    <property type="match status" value="1"/>
</dbReference>
<keyword evidence="3" id="KW-0255">Endonuclease</keyword>
<evidence type="ECO:0000313" key="4">
    <source>
        <dbReference type="Proteomes" id="UP000256310"/>
    </source>
</evidence>
<feature type="region of interest" description="Disordered" evidence="1">
    <location>
        <begin position="73"/>
        <end position="115"/>
    </location>
</feature>
<feature type="transmembrane region" description="Helical" evidence="2">
    <location>
        <begin position="6"/>
        <end position="27"/>
    </location>
</feature>
<keyword evidence="4" id="KW-1185">Reference proteome</keyword>
<sequence>MFYLIASLWLVLSLSAILGFIIGAWIWRDPSRDAQEAEFGYAAVSAPIIPPAPPAIEPEPVAELPTIEEPVADAEPEPALEPEPEPVADSEPEAVAEPTPAPSPFLTEPNGEPDNLTLIKGVGPKLGDMLHGLGVFHFSQIADWDADQVAEVDSQLGTFKGRVSRDRWVDQARMLANRDIAAFEREFGKMNGRL</sequence>
<dbReference type="EMBL" id="QRDP01000004">
    <property type="protein sequence ID" value="RED17240.1"/>
    <property type="molecule type" value="Genomic_DNA"/>
</dbReference>
<dbReference type="Proteomes" id="UP000256310">
    <property type="component" value="Unassembled WGS sequence"/>
</dbReference>
<keyword evidence="3" id="KW-0540">Nuclease</keyword>
<accession>A0A3D9FHH3</accession>
<organism evidence="3 4">
    <name type="scientific">Parasphingopyxis lamellibrachiae</name>
    <dbReference type="NCBI Taxonomy" id="680125"/>
    <lineage>
        <taxon>Bacteria</taxon>
        <taxon>Pseudomonadati</taxon>
        <taxon>Pseudomonadota</taxon>
        <taxon>Alphaproteobacteria</taxon>
        <taxon>Sphingomonadales</taxon>
        <taxon>Sphingomonadaceae</taxon>
        <taxon>Parasphingopyxis</taxon>
    </lineage>
</organism>
<evidence type="ECO:0000256" key="2">
    <source>
        <dbReference type="SAM" id="Phobius"/>
    </source>
</evidence>